<sequence length="99" mass="11583">MQFTPLCELCIITLSSKIIIVLEKNSTRNISFHLDCGVHTCKYFDLEQFNEKESAKLKFKSKEGRKNLLLELMLCGENNNRNVLIRKAQQKYSSTRRKI</sequence>
<accession>A0ACC0MR66</accession>
<protein>
    <submittedName>
        <fullName evidence="1">Uncharacterized protein</fullName>
    </submittedName>
</protein>
<name>A0ACC0MR66_RHOML</name>
<gene>
    <name evidence="1" type="ORF">RHMOL_Rhmol08G0168100</name>
</gene>
<dbReference type="EMBL" id="CM046395">
    <property type="protein sequence ID" value="KAI8542798.1"/>
    <property type="molecule type" value="Genomic_DNA"/>
</dbReference>
<proteinExistence type="predicted"/>
<evidence type="ECO:0000313" key="2">
    <source>
        <dbReference type="Proteomes" id="UP001062846"/>
    </source>
</evidence>
<keyword evidence="2" id="KW-1185">Reference proteome</keyword>
<reference evidence="1" key="1">
    <citation type="submission" date="2022-02" db="EMBL/GenBank/DDBJ databases">
        <title>Plant Genome Project.</title>
        <authorList>
            <person name="Zhang R.-G."/>
        </authorList>
    </citation>
    <scope>NUCLEOTIDE SEQUENCE</scope>
    <source>
        <strain evidence="1">AT1</strain>
    </source>
</reference>
<comment type="caution">
    <text evidence="1">The sequence shown here is derived from an EMBL/GenBank/DDBJ whole genome shotgun (WGS) entry which is preliminary data.</text>
</comment>
<evidence type="ECO:0000313" key="1">
    <source>
        <dbReference type="EMBL" id="KAI8542798.1"/>
    </source>
</evidence>
<dbReference type="Proteomes" id="UP001062846">
    <property type="component" value="Chromosome 8"/>
</dbReference>
<organism evidence="1 2">
    <name type="scientific">Rhododendron molle</name>
    <name type="common">Chinese azalea</name>
    <name type="synonym">Azalea mollis</name>
    <dbReference type="NCBI Taxonomy" id="49168"/>
    <lineage>
        <taxon>Eukaryota</taxon>
        <taxon>Viridiplantae</taxon>
        <taxon>Streptophyta</taxon>
        <taxon>Embryophyta</taxon>
        <taxon>Tracheophyta</taxon>
        <taxon>Spermatophyta</taxon>
        <taxon>Magnoliopsida</taxon>
        <taxon>eudicotyledons</taxon>
        <taxon>Gunneridae</taxon>
        <taxon>Pentapetalae</taxon>
        <taxon>asterids</taxon>
        <taxon>Ericales</taxon>
        <taxon>Ericaceae</taxon>
        <taxon>Ericoideae</taxon>
        <taxon>Rhodoreae</taxon>
        <taxon>Rhododendron</taxon>
    </lineage>
</organism>